<sequence>MGVEMGFFSPGLYSELLARMELSVEEVPALFSAANRSASAIDRARKMICSYVDQHPKHIRDIDDIVAFGSLARYELTPNSDLDYLTISENPESSEIPDAIINNIRRTMVTGSELKKPGTTGIFGKSINPKELISNIGLQRDTNEILTRRVLFLEESVSLMYPEKHRDILWSIVNTYLDARERKGQTPRYLLNDIIRYWRTIAIDYQAKIEGNKPKALRHVKLLIPRKLCFISSLAPLYLHHLDVEKFDSEPNFLVDSYLEPSSIRLMRLLTKSGTNNSLQQRIVKTLDFFIEKSSDAMWRKNIEEDIFSNQFNHSPSGPYWEIRERSRQLHKDLTELLFSDNYRSFTEKYMVI</sequence>
<dbReference type="Proteomes" id="UP000006247">
    <property type="component" value="Unassembled WGS sequence"/>
</dbReference>
<evidence type="ECO:0000313" key="2">
    <source>
        <dbReference type="EMBL" id="EEG26192.1"/>
    </source>
</evidence>
<feature type="domain" description="Polymerase nucleotidyl transferase" evidence="1">
    <location>
        <begin position="62"/>
        <end position="153"/>
    </location>
</feature>
<evidence type="ECO:0000313" key="3">
    <source>
        <dbReference type="Proteomes" id="UP000006247"/>
    </source>
</evidence>
<proteinExistence type="predicted"/>
<dbReference type="Pfam" id="PF01909">
    <property type="entry name" value="NTP_transf_2"/>
    <property type="match status" value="1"/>
</dbReference>
<dbReference type="GO" id="GO:0016779">
    <property type="term" value="F:nucleotidyltransferase activity"/>
    <property type="evidence" value="ECO:0007669"/>
    <property type="project" value="InterPro"/>
</dbReference>
<dbReference type="HOGENOM" id="CLU_059912_0_0_11"/>
<reference evidence="2 3" key="1">
    <citation type="submission" date="2009-01" db="EMBL/GenBank/DDBJ databases">
        <authorList>
            <person name="Fulton L."/>
            <person name="Clifton S."/>
            <person name="Chinwalla A.T."/>
            <person name="Mitreva M."/>
            <person name="Sodergren E."/>
            <person name="Weinstock G."/>
            <person name="Clifton S."/>
            <person name="Dooling D.J."/>
            <person name="Fulton B."/>
            <person name="Minx P."/>
            <person name="Pepin K.H."/>
            <person name="Johnson M."/>
            <person name="Bhonagiri V."/>
            <person name="Nash W.E."/>
            <person name="Mardis E.R."/>
            <person name="Wilson R.K."/>
        </authorList>
    </citation>
    <scope>NUCLEOTIDE SEQUENCE [LARGE SCALE GENOMIC DNA]</scope>
    <source>
        <strain evidence="2 3">ATCC 33806</strain>
    </source>
</reference>
<dbReference type="Gene3D" id="3.30.460.10">
    <property type="entry name" value="Beta Polymerase, domain 2"/>
    <property type="match status" value="1"/>
</dbReference>
<comment type="caution">
    <text evidence="2">The sequence shown here is derived from an EMBL/GenBank/DDBJ whole genome shotgun (WGS) entry which is preliminary data.</text>
</comment>
<accession>C0E5K5</accession>
<gene>
    <name evidence="2" type="ORF">CORMATOL_02295</name>
</gene>
<dbReference type="InterPro" id="IPR043519">
    <property type="entry name" value="NT_sf"/>
</dbReference>
<protein>
    <recommendedName>
        <fullName evidence="1">Polymerase nucleotidyl transferase domain-containing protein</fullName>
    </recommendedName>
</protein>
<dbReference type="AlphaFoldDB" id="C0E5K5"/>
<organism evidence="2 3">
    <name type="scientific">Corynebacterium matruchotii ATCC 33806</name>
    <dbReference type="NCBI Taxonomy" id="566549"/>
    <lineage>
        <taxon>Bacteria</taxon>
        <taxon>Bacillati</taxon>
        <taxon>Actinomycetota</taxon>
        <taxon>Actinomycetes</taxon>
        <taxon>Mycobacteriales</taxon>
        <taxon>Corynebacteriaceae</taxon>
        <taxon>Corynebacterium</taxon>
    </lineage>
</organism>
<dbReference type="InterPro" id="IPR002934">
    <property type="entry name" value="Polymerase_NTP_transf_dom"/>
</dbReference>
<name>C0E5K5_9CORY</name>
<evidence type="ECO:0000259" key="1">
    <source>
        <dbReference type="Pfam" id="PF01909"/>
    </source>
</evidence>
<dbReference type="CDD" id="cd05403">
    <property type="entry name" value="NT_KNTase_like"/>
    <property type="match status" value="1"/>
</dbReference>
<dbReference type="SUPFAM" id="SSF81301">
    <property type="entry name" value="Nucleotidyltransferase"/>
    <property type="match status" value="1"/>
</dbReference>
<dbReference type="RefSeq" id="WP_005522332.1">
    <property type="nucleotide sequence ID" value="NZ_EQ973330.1"/>
</dbReference>
<dbReference type="EMBL" id="ACEB01000035">
    <property type="protein sequence ID" value="EEG26192.1"/>
    <property type="molecule type" value="Genomic_DNA"/>
</dbReference>